<evidence type="ECO:0000313" key="3">
    <source>
        <dbReference type="Proteomes" id="UP001161406"/>
    </source>
</evidence>
<protein>
    <recommendedName>
        <fullName evidence="1">SCP domain-containing protein</fullName>
    </recommendedName>
</protein>
<evidence type="ECO:0000259" key="1">
    <source>
        <dbReference type="Pfam" id="PF00188"/>
    </source>
</evidence>
<keyword evidence="3" id="KW-1185">Reference proteome</keyword>
<dbReference type="Pfam" id="PF00188">
    <property type="entry name" value="CAP"/>
    <property type="match status" value="1"/>
</dbReference>
<gene>
    <name evidence="2" type="ORF">GCM10007913_04710</name>
</gene>
<dbReference type="Gene3D" id="3.40.33.10">
    <property type="entry name" value="CAP"/>
    <property type="match status" value="1"/>
</dbReference>
<dbReference type="EMBL" id="BSNG01000001">
    <property type="protein sequence ID" value="GLQ08539.1"/>
    <property type="molecule type" value="Genomic_DNA"/>
</dbReference>
<feature type="domain" description="SCP" evidence="1">
    <location>
        <begin position="66"/>
        <end position="164"/>
    </location>
</feature>
<reference evidence="2" key="1">
    <citation type="journal article" date="2014" name="Int. J. Syst. Evol. Microbiol.">
        <title>Complete genome of a new Firmicutes species belonging to the dominant human colonic microbiota ('Ruminococcus bicirculans') reveals two chromosomes and a selective capacity to utilize plant glucans.</title>
        <authorList>
            <consortium name="NISC Comparative Sequencing Program"/>
            <person name="Wegmann U."/>
            <person name="Louis P."/>
            <person name="Goesmann A."/>
            <person name="Henrissat B."/>
            <person name="Duncan S.H."/>
            <person name="Flint H.J."/>
        </authorList>
    </citation>
    <scope>NUCLEOTIDE SEQUENCE</scope>
    <source>
        <strain evidence="2">NBRC 103855</strain>
    </source>
</reference>
<dbReference type="Proteomes" id="UP001161406">
    <property type="component" value="Unassembled WGS sequence"/>
</dbReference>
<evidence type="ECO:0000313" key="2">
    <source>
        <dbReference type="EMBL" id="GLQ08539.1"/>
    </source>
</evidence>
<dbReference type="InterPro" id="IPR014044">
    <property type="entry name" value="CAP_dom"/>
</dbReference>
<name>A0ABQ5U8T8_9HYPH</name>
<accession>A0ABQ5U8T8</accession>
<comment type="caution">
    <text evidence="2">The sequence shown here is derived from an EMBL/GenBank/DDBJ whole genome shotgun (WGS) entry which is preliminary data.</text>
</comment>
<dbReference type="InterPro" id="IPR035940">
    <property type="entry name" value="CAP_sf"/>
</dbReference>
<dbReference type="SUPFAM" id="SSF55797">
    <property type="entry name" value="PR-1-like"/>
    <property type="match status" value="1"/>
</dbReference>
<sequence>MTHPATPRRFAGTLPHLAVALLTAAALAGCSMGGGGGASVAALHPGLSARMDQPGASLDRAQALGIVNAYRATNGITALAPDTGLDGTAQALANQYAQTGTPPKTPQGLRVMKLSAGYATFAETFSGWRNNPADAAGLTSAGSKAGVAMAFNPASSYGVYWVLVVGD</sequence>
<reference evidence="2" key="2">
    <citation type="submission" date="2023-01" db="EMBL/GenBank/DDBJ databases">
        <title>Draft genome sequence of Devosia yakushimensis strain NBRC 103855.</title>
        <authorList>
            <person name="Sun Q."/>
            <person name="Mori K."/>
        </authorList>
    </citation>
    <scope>NUCLEOTIDE SEQUENCE</scope>
    <source>
        <strain evidence="2">NBRC 103855</strain>
    </source>
</reference>
<dbReference type="RefSeq" id="WP_284387537.1">
    <property type="nucleotide sequence ID" value="NZ_BSNG01000001.1"/>
</dbReference>
<organism evidence="2 3">
    <name type="scientific">Devosia yakushimensis</name>
    <dbReference type="NCBI Taxonomy" id="470028"/>
    <lineage>
        <taxon>Bacteria</taxon>
        <taxon>Pseudomonadati</taxon>
        <taxon>Pseudomonadota</taxon>
        <taxon>Alphaproteobacteria</taxon>
        <taxon>Hyphomicrobiales</taxon>
        <taxon>Devosiaceae</taxon>
        <taxon>Devosia</taxon>
    </lineage>
</organism>
<proteinExistence type="predicted"/>